<evidence type="ECO:0000256" key="3">
    <source>
        <dbReference type="ARBA" id="ARBA00022475"/>
    </source>
</evidence>
<feature type="transmembrane region" description="Helical" evidence="7">
    <location>
        <begin position="458"/>
        <end position="477"/>
    </location>
</feature>
<evidence type="ECO:0000256" key="7">
    <source>
        <dbReference type="SAM" id="Phobius"/>
    </source>
</evidence>
<protein>
    <submittedName>
        <fullName evidence="8">FUSC family protein</fullName>
    </submittedName>
</protein>
<feature type="transmembrane region" description="Helical" evidence="7">
    <location>
        <begin position="378"/>
        <end position="397"/>
    </location>
</feature>
<reference evidence="8 9" key="1">
    <citation type="submission" date="2018-09" db="EMBL/GenBank/DDBJ databases">
        <title>Metagenome Assembled Genomes from an Advanced Water Purification Facility.</title>
        <authorList>
            <person name="Stamps B.W."/>
            <person name="Spear J.R."/>
        </authorList>
    </citation>
    <scope>NUCLEOTIDE SEQUENCE [LARGE SCALE GENOMIC DNA]</scope>
    <source>
        <strain evidence="8">Bin_52_1</strain>
    </source>
</reference>
<keyword evidence="3" id="KW-1003">Cell membrane</keyword>
<evidence type="ECO:0000313" key="8">
    <source>
        <dbReference type="EMBL" id="TXI29801.1"/>
    </source>
</evidence>
<dbReference type="AlphaFoldDB" id="A0A5C7VW91"/>
<dbReference type="GO" id="GO:0022857">
    <property type="term" value="F:transmembrane transporter activity"/>
    <property type="evidence" value="ECO:0007669"/>
    <property type="project" value="InterPro"/>
</dbReference>
<comment type="subcellular location">
    <subcellularLocation>
        <location evidence="1">Cell membrane</location>
        <topology evidence="1">Multi-pass membrane protein</topology>
    </subcellularLocation>
</comment>
<feature type="transmembrane region" description="Helical" evidence="7">
    <location>
        <begin position="143"/>
        <end position="165"/>
    </location>
</feature>
<feature type="transmembrane region" description="Helical" evidence="7">
    <location>
        <begin position="89"/>
        <end position="107"/>
    </location>
</feature>
<keyword evidence="5 7" id="KW-1133">Transmembrane helix</keyword>
<feature type="transmembrane region" description="Helical" evidence="7">
    <location>
        <begin position="12"/>
        <end position="34"/>
    </location>
</feature>
<dbReference type="Pfam" id="PF04632">
    <property type="entry name" value="FUSC"/>
    <property type="match status" value="1"/>
</dbReference>
<keyword evidence="4 7" id="KW-0812">Transmembrane</keyword>
<dbReference type="EMBL" id="SSFO01000241">
    <property type="protein sequence ID" value="TXI29801.1"/>
    <property type="molecule type" value="Genomic_DNA"/>
</dbReference>
<evidence type="ECO:0000256" key="1">
    <source>
        <dbReference type="ARBA" id="ARBA00004651"/>
    </source>
</evidence>
<feature type="transmembrane region" description="Helical" evidence="7">
    <location>
        <begin position="433"/>
        <end position="452"/>
    </location>
</feature>
<feature type="transmembrane region" description="Helical" evidence="7">
    <location>
        <begin position="64"/>
        <end position="83"/>
    </location>
</feature>
<feature type="transmembrane region" description="Helical" evidence="7">
    <location>
        <begin position="513"/>
        <end position="531"/>
    </location>
</feature>
<feature type="transmembrane region" description="Helical" evidence="7">
    <location>
        <begin position="403"/>
        <end position="421"/>
    </location>
</feature>
<sequence>MSHSLHAALTDWARPWLFVAKVLLSAFLALWLAYRLQLPQPSTVLATVFIVTQTQSGQVLAKSFYRLVGTLLGLVVMVLLIALFNQERVPFMLSLALWIGLCTAGAARYRDFRGYACVLAGYTALMIGLPASQAPEQAFMQALWRVLEIVLGILCAGLVHGLLLPQRSSDELRSRLQERFREFADFACAGLRGQLDQQRFESSNVRFAAAAVSLENLRSATAFEDPHMRLRHGRLGRLNNEFMVLSTRFHGLHQLLQRLAGASGQRVCEALQPSLSEVDALLAPLHLRPCSEADAVRLAAGLEAAKPVLMQRIREGRTHLLMGAPDEAQRLDYDTAAELLYRFLDDLHAYLQTHASLLEHRHAREDWQERFRPRANSAAAAVAGVRSALLMLLLGLFWMASAWPSGATFTLTAGMVAALAASSSNPRRLSWQIGCGALGGACLGVLLTFRVLPWVEGFVLLCCALAPVFALGAWLCARPRTAGYGLGLLMWFCMLALPANQTLFDPLRMFNEYLAALLAMGLATLAAGVILPPDRPWLWQRLERDLRLCVVQAVRGRLRGLVGEFESGTRDLFSQAYAFSTGRSDVQRRLLRWMFSVQEIGHALIELRLEQARLPALDCYAESMPWRHSVRLLGRALIRLFAQPGEANRQRALHAVEQAIDTLRDTAEPCAPQFDSSPLRRMLSYLHFIRSALLDPLSPLRSSDLGSFAHAA</sequence>
<keyword evidence="2" id="KW-0813">Transport</keyword>
<name>A0A5C7VW91_AQUAC</name>
<dbReference type="GO" id="GO:0005886">
    <property type="term" value="C:plasma membrane"/>
    <property type="evidence" value="ECO:0007669"/>
    <property type="project" value="UniProtKB-SubCell"/>
</dbReference>
<dbReference type="PANTHER" id="PTHR30509:SF9">
    <property type="entry name" value="MULTIDRUG RESISTANCE PROTEIN MDTO"/>
    <property type="match status" value="1"/>
</dbReference>
<feature type="transmembrane region" description="Helical" evidence="7">
    <location>
        <begin position="484"/>
        <end position="501"/>
    </location>
</feature>
<evidence type="ECO:0000256" key="4">
    <source>
        <dbReference type="ARBA" id="ARBA00022692"/>
    </source>
</evidence>
<gene>
    <name evidence="8" type="ORF">E6Q69_14335</name>
</gene>
<keyword evidence="6 7" id="KW-0472">Membrane</keyword>
<organism evidence="8 9">
    <name type="scientific">Aquipseudomonas alcaligenes</name>
    <name type="common">Pseudomonas alcaligenes</name>
    <dbReference type="NCBI Taxonomy" id="43263"/>
    <lineage>
        <taxon>Bacteria</taxon>
        <taxon>Pseudomonadati</taxon>
        <taxon>Pseudomonadota</taxon>
        <taxon>Gammaproteobacteria</taxon>
        <taxon>Pseudomonadales</taxon>
        <taxon>Pseudomonadaceae</taxon>
        <taxon>Aquipseudomonas</taxon>
    </lineage>
</organism>
<dbReference type="InterPro" id="IPR006726">
    <property type="entry name" value="PHBA_efflux_AaeB/fusaric-R"/>
</dbReference>
<feature type="transmembrane region" description="Helical" evidence="7">
    <location>
        <begin position="114"/>
        <end position="131"/>
    </location>
</feature>
<accession>A0A5C7VW91</accession>
<dbReference type="PANTHER" id="PTHR30509">
    <property type="entry name" value="P-HYDROXYBENZOIC ACID EFFLUX PUMP SUBUNIT-RELATED"/>
    <property type="match status" value="1"/>
</dbReference>
<evidence type="ECO:0000256" key="6">
    <source>
        <dbReference type="ARBA" id="ARBA00023136"/>
    </source>
</evidence>
<comment type="caution">
    <text evidence="8">The sequence shown here is derived from an EMBL/GenBank/DDBJ whole genome shotgun (WGS) entry which is preliminary data.</text>
</comment>
<evidence type="ECO:0000313" key="9">
    <source>
        <dbReference type="Proteomes" id="UP000321110"/>
    </source>
</evidence>
<evidence type="ECO:0000256" key="2">
    <source>
        <dbReference type="ARBA" id="ARBA00022448"/>
    </source>
</evidence>
<evidence type="ECO:0000256" key="5">
    <source>
        <dbReference type="ARBA" id="ARBA00022989"/>
    </source>
</evidence>
<proteinExistence type="predicted"/>
<dbReference type="Proteomes" id="UP000321110">
    <property type="component" value="Unassembled WGS sequence"/>
</dbReference>